<keyword evidence="3" id="KW-1185">Reference proteome</keyword>
<evidence type="ECO:0000313" key="3">
    <source>
        <dbReference type="Proteomes" id="UP000269721"/>
    </source>
</evidence>
<feature type="compositionally biased region" description="Basic and acidic residues" evidence="1">
    <location>
        <begin position="61"/>
        <end position="70"/>
    </location>
</feature>
<dbReference type="Proteomes" id="UP000269721">
    <property type="component" value="Unassembled WGS sequence"/>
</dbReference>
<feature type="compositionally biased region" description="Basic and acidic residues" evidence="1">
    <location>
        <begin position="78"/>
        <end position="92"/>
    </location>
</feature>
<feature type="region of interest" description="Disordered" evidence="1">
    <location>
        <begin position="31"/>
        <end position="137"/>
    </location>
</feature>
<gene>
    <name evidence="2" type="ORF">BDK51DRAFT_26861</name>
</gene>
<organism evidence="2 3">
    <name type="scientific">Blyttiomyces helicus</name>
    <dbReference type="NCBI Taxonomy" id="388810"/>
    <lineage>
        <taxon>Eukaryota</taxon>
        <taxon>Fungi</taxon>
        <taxon>Fungi incertae sedis</taxon>
        <taxon>Chytridiomycota</taxon>
        <taxon>Chytridiomycota incertae sedis</taxon>
        <taxon>Chytridiomycetes</taxon>
        <taxon>Chytridiomycetes incertae sedis</taxon>
        <taxon>Blyttiomyces</taxon>
    </lineage>
</organism>
<dbReference type="InterPro" id="IPR043910">
    <property type="entry name" value="DUF5767"/>
</dbReference>
<name>A0A4P9WTZ2_9FUNG</name>
<feature type="compositionally biased region" description="Basic and acidic residues" evidence="1">
    <location>
        <begin position="41"/>
        <end position="53"/>
    </location>
</feature>
<reference evidence="3" key="1">
    <citation type="journal article" date="2018" name="Nat. Microbiol.">
        <title>Leveraging single-cell genomics to expand the fungal tree of life.</title>
        <authorList>
            <person name="Ahrendt S.R."/>
            <person name="Quandt C.A."/>
            <person name="Ciobanu D."/>
            <person name="Clum A."/>
            <person name="Salamov A."/>
            <person name="Andreopoulos B."/>
            <person name="Cheng J.F."/>
            <person name="Woyke T."/>
            <person name="Pelin A."/>
            <person name="Henrissat B."/>
            <person name="Reynolds N.K."/>
            <person name="Benny G.L."/>
            <person name="Smith M.E."/>
            <person name="James T.Y."/>
            <person name="Grigoriev I.V."/>
        </authorList>
    </citation>
    <scope>NUCLEOTIDE SEQUENCE [LARGE SCALE GENOMIC DNA]</scope>
</reference>
<accession>A0A4P9WTZ2</accession>
<dbReference type="OrthoDB" id="2161762at2759"/>
<feature type="compositionally biased region" description="Basic and acidic residues" evidence="1">
    <location>
        <begin position="117"/>
        <end position="128"/>
    </location>
</feature>
<proteinExistence type="predicted"/>
<dbReference type="EMBL" id="KZ993861">
    <property type="protein sequence ID" value="RKO94576.1"/>
    <property type="molecule type" value="Genomic_DNA"/>
</dbReference>
<protein>
    <submittedName>
        <fullName evidence="2">Uncharacterized protein</fullName>
    </submittedName>
</protein>
<sequence>MSGFNGIKVETGQDKVVNTIPALRVNMNKVEMASDQTAPKSRIEIPERKKPTENADSDSGEDFKFLENGKKSKIVQISEKDNNLDSKSERSKRSVRSKNSQSFPNSQDNYTPRKNNCHVDTKRTKDAEDQLPLPKHNKGFKYSNRKYTIDDDVDEIRDAVENVTRKKRTEEGIVFYTDMTMILVACITMFNSAFNPMDIDLEAWKTNINYDLKIGKYDDPFEALVDKYSGTSTFAPELRILGMMGTNLVMTVMAQYANKQKLAEIALEREKIKREMKEEIYRENAALYAANRGTQGQPRE</sequence>
<evidence type="ECO:0000313" key="2">
    <source>
        <dbReference type="EMBL" id="RKO94576.1"/>
    </source>
</evidence>
<dbReference type="Pfam" id="PF19071">
    <property type="entry name" value="DUF5767"/>
    <property type="match status" value="1"/>
</dbReference>
<dbReference type="AlphaFoldDB" id="A0A4P9WTZ2"/>
<feature type="compositionally biased region" description="Polar residues" evidence="1">
    <location>
        <begin position="103"/>
        <end position="114"/>
    </location>
</feature>
<evidence type="ECO:0000256" key="1">
    <source>
        <dbReference type="SAM" id="MobiDB-lite"/>
    </source>
</evidence>